<gene>
    <name evidence="2" type="ORF">PDE_08244</name>
</gene>
<dbReference type="STRING" id="933388.S8BE16"/>
<evidence type="ECO:0000313" key="2">
    <source>
        <dbReference type="EMBL" id="EPS33282.1"/>
    </source>
</evidence>
<evidence type="ECO:0000256" key="1">
    <source>
        <dbReference type="SAM" id="MobiDB-lite"/>
    </source>
</evidence>
<feature type="region of interest" description="Disordered" evidence="1">
    <location>
        <begin position="170"/>
        <end position="190"/>
    </location>
</feature>
<sequence>MLATPSPESSSNWDFAEVFDLLSSPTVASFPSGPHGHASGALPSEAPSEGQPRQVKPQETSPHPVTETSTKLGDFGLLWSLLSRDSTLYEKAPASHDIRHSPFHSHSSRTSSDLPKSAVHFKQPIASGSQNSQLSKQLEALGNSNQEQPAKVISDAAQADFVPISRYPVKSSRHQTRPEALGFGSEPAPTKAVNLRHQTNDVKQKKINSKPIQKNIGFRAEAEPMLSEPSTSADSDTSSSTIVFDQPITKKAGVLAFVPPQVGSSDVRRGRDETPPSSYDEGDWMLRSDIVQNIITTSAGIKVLPAVYKTGEERRLGLVTKLLHEFPDYARLVLQVGRSPTAMRRVDEPRPIHVFVDMSNIMVGFHDSVKVSRNIPVATRIRRLHMSFSNFSLIMERGRTAAKRVLVGSDRLPAITEAEKLGYEANILDRVHKVKYTTPRPVKGRKAPGSTSLSSSGPETVGAGAERWVEQGVDEILHLKMLESIVDTDEPSTIVLATGDAAVAEYSGGFMRMVERALRRGWNIELVSFSQVMSYSYRKKEFRARWGHQFRIIELDSYVEELFE</sequence>
<feature type="region of interest" description="Disordered" evidence="1">
    <location>
        <begin position="438"/>
        <end position="462"/>
    </location>
</feature>
<evidence type="ECO:0000313" key="3">
    <source>
        <dbReference type="Proteomes" id="UP000019376"/>
    </source>
</evidence>
<dbReference type="InterPro" id="IPR007681">
    <property type="entry name" value="Mog1"/>
</dbReference>
<accession>S8BE16</accession>
<dbReference type="EMBL" id="KB644415">
    <property type="protein sequence ID" value="EPS33282.1"/>
    <property type="molecule type" value="Genomic_DNA"/>
</dbReference>
<protein>
    <recommendedName>
        <fullName evidence="4">NYN domain-containing protein</fullName>
    </recommendedName>
</protein>
<dbReference type="GO" id="GO:0005085">
    <property type="term" value="F:guanyl-nucleotide exchange factor activity"/>
    <property type="evidence" value="ECO:0007669"/>
    <property type="project" value="TreeGrafter"/>
</dbReference>
<dbReference type="eggNOG" id="ENOG502S3QT">
    <property type="taxonomic scope" value="Eukaryota"/>
</dbReference>
<proteinExistence type="predicted"/>
<dbReference type="PANTHER" id="PTHR15837:SF5">
    <property type="entry name" value="NYN DOMAIN-CONTAINING PROTEIN"/>
    <property type="match status" value="1"/>
</dbReference>
<dbReference type="GO" id="GO:0031267">
    <property type="term" value="F:small GTPase binding"/>
    <property type="evidence" value="ECO:0007669"/>
    <property type="project" value="TreeGrafter"/>
</dbReference>
<organism evidence="2 3">
    <name type="scientific">Penicillium oxalicum (strain 114-2 / CGMCC 5302)</name>
    <name type="common">Penicillium decumbens</name>
    <dbReference type="NCBI Taxonomy" id="933388"/>
    <lineage>
        <taxon>Eukaryota</taxon>
        <taxon>Fungi</taxon>
        <taxon>Dikarya</taxon>
        <taxon>Ascomycota</taxon>
        <taxon>Pezizomycotina</taxon>
        <taxon>Eurotiomycetes</taxon>
        <taxon>Eurotiomycetidae</taxon>
        <taxon>Eurotiales</taxon>
        <taxon>Aspergillaceae</taxon>
        <taxon>Penicillium</taxon>
    </lineage>
</organism>
<feature type="compositionally biased region" description="Polar residues" evidence="1">
    <location>
        <begin position="126"/>
        <end position="148"/>
    </location>
</feature>
<feature type="region of interest" description="Disordered" evidence="1">
    <location>
        <begin position="26"/>
        <end position="70"/>
    </location>
</feature>
<reference evidence="2 3" key="1">
    <citation type="journal article" date="2013" name="PLoS ONE">
        <title>Genomic and secretomic analyses reveal unique features of the lignocellulolytic enzyme system of Penicillium decumbens.</title>
        <authorList>
            <person name="Liu G."/>
            <person name="Zhang L."/>
            <person name="Wei X."/>
            <person name="Zou G."/>
            <person name="Qin Y."/>
            <person name="Ma L."/>
            <person name="Li J."/>
            <person name="Zheng H."/>
            <person name="Wang S."/>
            <person name="Wang C."/>
            <person name="Xun L."/>
            <person name="Zhao G.-P."/>
            <person name="Zhou Z."/>
            <person name="Qu Y."/>
        </authorList>
    </citation>
    <scope>NUCLEOTIDE SEQUENCE [LARGE SCALE GENOMIC DNA]</scope>
    <source>
        <strain evidence="3">114-2 / CGMCC 5302</strain>
    </source>
</reference>
<dbReference type="AlphaFoldDB" id="S8BE16"/>
<feature type="compositionally biased region" description="Polar residues" evidence="1">
    <location>
        <begin position="57"/>
        <end position="70"/>
    </location>
</feature>
<feature type="compositionally biased region" description="Polar residues" evidence="1">
    <location>
        <begin position="449"/>
        <end position="458"/>
    </location>
</feature>
<dbReference type="PANTHER" id="PTHR15837">
    <property type="entry name" value="RAN GUANINE NUCLEOTIDE RELEASE FACTOR"/>
    <property type="match status" value="1"/>
</dbReference>
<dbReference type="HOGENOM" id="CLU_023133_1_0_1"/>
<name>S8BE16_PENO1</name>
<dbReference type="PhylomeDB" id="S8BE16"/>
<dbReference type="Proteomes" id="UP000019376">
    <property type="component" value="Unassembled WGS sequence"/>
</dbReference>
<keyword evidence="3" id="KW-1185">Reference proteome</keyword>
<evidence type="ECO:0008006" key="4">
    <source>
        <dbReference type="Google" id="ProtNLM"/>
    </source>
</evidence>
<dbReference type="CDD" id="cd18724">
    <property type="entry name" value="PIN_LabA-like"/>
    <property type="match status" value="1"/>
</dbReference>
<dbReference type="OrthoDB" id="5590473at2759"/>
<dbReference type="GO" id="GO:0005634">
    <property type="term" value="C:nucleus"/>
    <property type="evidence" value="ECO:0007669"/>
    <property type="project" value="TreeGrafter"/>
</dbReference>
<feature type="region of interest" description="Disordered" evidence="1">
    <location>
        <begin position="93"/>
        <end position="149"/>
    </location>
</feature>
<dbReference type="GO" id="GO:0006606">
    <property type="term" value="P:protein import into nucleus"/>
    <property type="evidence" value="ECO:0007669"/>
    <property type="project" value="TreeGrafter"/>
</dbReference>
<dbReference type="Gene3D" id="3.40.50.1010">
    <property type="entry name" value="5'-nuclease"/>
    <property type="match status" value="1"/>
</dbReference>